<keyword evidence="5" id="KW-0238">DNA-binding</keyword>
<evidence type="ECO:0000256" key="6">
    <source>
        <dbReference type="ARBA" id="ARBA00023235"/>
    </source>
</evidence>
<sequence length="591" mass="66034">MMLKESNPFSDGLFVGFVTSVSPTVTQVTFPSSLLLKKFYSADNSFHALTGEYVIIEGAGNGFLGKITEIALPENERLELTENKFEKQSFHPKGKIEILLCFDNYILKAKKGLNELPPVSAKVFLCSNEFLNFLMKDFGNKAKVSSVYIPLATLPRDTSHVINISSQSLFGRHCAIVGTTGGGKSWTVAKLIEEVQSNHGKAILIDATGEFKKLSEGNNKVKHLSFNDVQNQVYLSYKNLKESDLMAMFRPAGQTQLPKFQDAIRNLRLREVIATDTSQRHTEPCIAEILSFVDSGSAVCIDKRHRRRNAFSEAYNVFPEVNREDCYFDINELIRQILLECVYEFPSTTGVPLTSYGGYNERDLANCHSLLSRIGTVIRNKNFSSVFGFNLPTGISELTSEIQDFLSPNSEIDILILSVEHVSTENNLREILVNAIGRLLLEMAIAKNFKLSAGEQGKKSLLLFLDEAHLFLNKKIKDEYSIEVELNAFERIAKECRKYGLFLVISTQMPRDIPRGVLSQMGTFIVHRLINQQDREAIEFACSDANKSSLAFLPILSSGEALLTGVDFPMPMIIKVIAPNVKPDSETPIVL</sequence>
<feature type="domain" description="AAA+ ATPase" evidence="7">
    <location>
        <begin position="170"/>
        <end position="534"/>
    </location>
</feature>
<dbReference type="PANTHER" id="PTHR42957:SF1">
    <property type="entry name" value="HELICASE MJ1565-RELATED"/>
    <property type="match status" value="1"/>
</dbReference>
<evidence type="ECO:0000256" key="2">
    <source>
        <dbReference type="ARBA" id="ARBA00022801"/>
    </source>
</evidence>
<keyword evidence="3" id="KW-0347">Helicase</keyword>
<evidence type="ECO:0000256" key="3">
    <source>
        <dbReference type="ARBA" id="ARBA00022806"/>
    </source>
</evidence>
<dbReference type="EMBL" id="CP042831">
    <property type="protein sequence ID" value="QEE49159.1"/>
    <property type="molecule type" value="Genomic_DNA"/>
</dbReference>
<evidence type="ECO:0000256" key="1">
    <source>
        <dbReference type="ARBA" id="ARBA00022741"/>
    </source>
</evidence>
<evidence type="ECO:0000259" key="7">
    <source>
        <dbReference type="SMART" id="SM00382"/>
    </source>
</evidence>
<keyword evidence="9" id="KW-1185">Reference proteome</keyword>
<dbReference type="SMART" id="SM00382">
    <property type="entry name" value="AAA"/>
    <property type="match status" value="1"/>
</dbReference>
<keyword evidence="4 8" id="KW-0067">ATP-binding</keyword>
<dbReference type="OrthoDB" id="9806951at2"/>
<keyword evidence="1" id="KW-0547">Nucleotide-binding</keyword>
<keyword evidence="6" id="KW-0413">Isomerase</keyword>
<dbReference type="InterPro" id="IPR033186">
    <property type="entry name" value="HerA_C"/>
</dbReference>
<dbReference type="RefSeq" id="WP_147582714.1">
    <property type="nucleotide sequence ID" value="NZ_CP042831.1"/>
</dbReference>
<evidence type="ECO:0000313" key="9">
    <source>
        <dbReference type="Proteomes" id="UP000321222"/>
    </source>
</evidence>
<dbReference type="InterPro" id="IPR008571">
    <property type="entry name" value="HerA-like"/>
</dbReference>
<keyword evidence="2" id="KW-0378">Hydrolase</keyword>
<dbReference type="Gene3D" id="3.40.50.300">
    <property type="entry name" value="P-loop containing nucleotide triphosphate hydrolases"/>
    <property type="match status" value="2"/>
</dbReference>
<dbReference type="GO" id="GO:0003677">
    <property type="term" value="F:DNA binding"/>
    <property type="evidence" value="ECO:0007669"/>
    <property type="project" value="UniProtKB-KW"/>
</dbReference>
<dbReference type="PANTHER" id="PTHR42957">
    <property type="entry name" value="HELICASE MJ1565-RELATED"/>
    <property type="match status" value="1"/>
</dbReference>
<dbReference type="Proteomes" id="UP000321222">
    <property type="component" value="Chromosome"/>
</dbReference>
<reference evidence="8 9" key="1">
    <citation type="submission" date="2019-08" db="EMBL/GenBank/DDBJ databases">
        <title>Flavobacterium alkalisoli sp. nov., isolated from rhizosphere soil of Suaeda salsa.</title>
        <authorList>
            <person name="Sun J.-Q."/>
            <person name="Xu L."/>
        </authorList>
    </citation>
    <scope>NUCLEOTIDE SEQUENCE [LARGE SCALE GENOMIC DNA]</scope>
    <source>
        <strain evidence="8 9">XS-5</strain>
    </source>
</reference>
<dbReference type="KEGG" id="fak:FUA48_06065"/>
<name>A0A5B9FSH2_9FLAO</name>
<dbReference type="SUPFAM" id="SSF52540">
    <property type="entry name" value="P-loop containing nucleoside triphosphate hydrolases"/>
    <property type="match status" value="1"/>
</dbReference>
<evidence type="ECO:0000256" key="5">
    <source>
        <dbReference type="ARBA" id="ARBA00023125"/>
    </source>
</evidence>
<accession>A0A5B9FSH2</accession>
<proteinExistence type="predicted"/>
<dbReference type="AlphaFoldDB" id="A0A5B9FSH2"/>
<dbReference type="InterPro" id="IPR003593">
    <property type="entry name" value="AAA+_ATPase"/>
</dbReference>
<evidence type="ECO:0000256" key="4">
    <source>
        <dbReference type="ARBA" id="ARBA00022840"/>
    </source>
</evidence>
<organism evidence="8 9">
    <name type="scientific">Flavobacterium alkalisoli</name>
    <dbReference type="NCBI Taxonomy" id="2602769"/>
    <lineage>
        <taxon>Bacteria</taxon>
        <taxon>Pseudomonadati</taxon>
        <taxon>Bacteroidota</taxon>
        <taxon>Flavobacteriia</taxon>
        <taxon>Flavobacteriales</taxon>
        <taxon>Flavobacteriaceae</taxon>
        <taxon>Flavobacterium</taxon>
    </lineage>
</organism>
<dbReference type="GO" id="GO:0004386">
    <property type="term" value="F:helicase activity"/>
    <property type="evidence" value="ECO:0007669"/>
    <property type="project" value="UniProtKB-KW"/>
</dbReference>
<dbReference type="InterPro" id="IPR027417">
    <property type="entry name" value="P-loop_NTPase"/>
</dbReference>
<dbReference type="Pfam" id="PF01935">
    <property type="entry name" value="DUF87"/>
    <property type="match status" value="1"/>
</dbReference>
<protein>
    <submittedName>
        <fullName evidence="8">ATP-binding protein</fullName>
    </submittedName>
</protein>
<dbReference type="InterPro" id="IPR002789">
    <property type="entry name" value="HerA_central"/>
</dbReference>
<gene>
    <name evidence="8" type="ORF">FUA48_06065</name>
</gene>
<evidence type="ECO:0000313" key="8">
    <source>
        <dbReference type="EMBL" id="QEE49159.1"/>
    </source>
</evidence>
<dbReference type="GO" id="GO:0016787">
    <property type="term" value="F:hydrolase activity"/>
    <property type="evidence" value="ECO:0007669"/>
    <property type="project" value="UniProtKB-KW"/>
</dbReference>
<dbReference type="Pfam" id="PF05872">
    <property type="entry name" value="HerA_C"/>
    <property type="match status" value="1"/>
</dbReference>
<dbReference type="GO" id="GO:0005524">
    <property type="term" value="F:ATP binding"/>
    <property type="evidence" value="ECO:0007669"/>
    <property type="project" value="UniProtKB-KW"/>
</dbReference>